<reference evidence="3 4" key="1">
    <citation type="submission" date="2019-06" db="EMBL/GenBank/DDBJ databases">
        <title>Sequencing the genomes of 1000 actinobacteria strains.</title>
        <authorList>
            <person name="Klenk H.-P."/>
        </authorList>
    </citation>
    <scope>NUCLEOTIDE SEQUENCE [LARGE SCALE GENOMIC DNA]</scope>
    <source>
        <strain evidence="3 4">DSM 45043</strain>
    </source>
</reference>
<dbReference type="CDD" id="cd06558">
    <property type="entry name" value="crotonase-like"/>
    <property type="match status" value="1"/>
</dbReference>
<organism evidence="3 4">
    <name type="scientific">Actinomadura hallensis</name>
    <dbReference type="NCBI Taxonomy" id="337895"/>
    <lineage>
        <taxon>Bacteria</taxon>
        <taxon>Bacillati</taxon>
        <taxon>Actinomycetota</taxon>
        <taxon>Actinomycetes</taxon>
        <taxon>Streptosporangiales</taxon>
        <taxon>Thermomonosporaceae</taxon>
        <taxon>Actinomadura</taxon>
    </lineage>
</organism>
<dbReference type="PANTHER" id="PTHR43459">
    <property type="entry name" value="ENOYL-COA HYDRATASE"/>
    <property type="match status" value="1"/>
</dbReference>
<dbReference type="OrthoDB" id="9777711at2"/>
<dbReference type="PANTHER" id="PTHR43459:SF3">
    <property type="entry name" value="ENOYL-COA HYDRATASE ECHA15 (ENOYL HYDRASE) (UNSATURATED ACYL-COA HYDRATASE) (CROTONASE)-RELATED"/>
    <property type="match status" value="1"/>
</dbReference>
<comment type="similarity">
    <text evidence="1 2">Belongs to the enoyl-CoA hydratase/isomerase family.</text>
</comment>
<accession>A0A543IEV8</accession>
<dbReference type="PROSITE" id="PS00166">
    <property type="entry name" value="ENOYL_COA_HYDRATASE"/>
    <property type="match status" value="1"/>
</dbReference>
<dbReference type="Gene3D" id="3.90.226.10">
    <property type="entry name" value="2-enoyl-CoA Hydratase, Chain A, domain 1"/>
    <property type="match status" value="1"/>
</dbReference>
<evidence type="ECO:0000313" key="3">
    <source>
        <dbReference type="EMBL" id="TQM69101.1"/>
    </source>
</evidence>
<sequence length="265" mass="28549">MDSGRYDAYERLKVDWAADGVLRVTISTPGKLNAVDVTGHRELAEIWRDADADDDVRVVVVRGEGTAFSAGGDLAMIEEMMTDHAARRRIMREARDIVMNVLDCSKPVVSAVQGPAVGAGLAVALLADVSVAGRTAKIIDGHTRLGVAAGDHAAIVWPLLCGMAKAKYYLLLNDVLTGEEAERIGLVSLCVDDDEVHDRALEIARRLAAGPAEALSFTKHALNNWLRLAGPTFDASLAMEFFGFTGPDVREGVAAIREKRPPRFT</sequence>
<gene>
    <name evidence="3" type="ORF">FHX41_2783</name>
</gene>
<dbReference type="EMBL" id="VFPO01000001">
    <property type="protein sequence ID" value="TQM69101.1"/>
    <property type="molecule type" value="Genomic_DNA"/>
</dbReference>
<evidence type="ECO:0000256" key="1">
    <source>
        <dbReference type="ARBA" id="ARBA00005254"/>
    </source>
</evidence>
<dbReference type="GO" id="GO:0003824">
    <property type="term" value="F:catalytic activity"/>
    <property type="evidence" value="ECO:0007669"/>
    <property type="project" value="InterPro"/>
</dbReference>
<comment type="caution">
    <text evidence="3">The sequence shown here is derived from an EMBL/GenBank/DDBJ whole genome shotgun (WGS) entry which is preliminary data.</text>
</comment>
<evidence type="ECO:0000256" key="2">
    <source>
        <dbReference type="RuleBase" id="RU003707"/>
    </source>
</evidence>
<dbReference type="Gene3D" id="1.10.12.10">
    <property type="entry name" value="Lyase 2-enoyl-coa Hydratase, Chain A, domain 2"/>
    <property type="match status" value="1"/>
</dbReference>
<proteinExistence type="inferred from homology"/>
<dbReference type="InterPro" id="IPR014748">
    <property type="entry name" value="Enoyl-CoA_hydra_C"/>
</dbReference>
<evidence type="ECO:0000313" key="4">
    <source>
        <dbReference type="Proteomes" id="UP000316706"/>
    </source>
</evidence>
<dbReference type="InterPro" id="IPR018376">
    <property type="entry name" value="Enoyl-CoA_hyd/isom_CS"/>
</dbReference>
<keyword evidence="4" id="KW-1185">Reference proteome</keyword>
<dbReference type="InterPro" id="IPR001753">
    <property type="entry name" value="Enoyl-CoA_hydra/iso"/>
</dbReference>
<dbReference type="RefSeq" id="WP_141968960.1">
    <property type="nucleotide sequence ID" value="NZ_VFPO01000001.1"/>
</dbReference>
<dbReference type="AlphaFoldDB" id="A0A543IEV8"/>
<dbReference type="SUPFAM" id="SSF52096">
    <property type="entry name" value="ClpP/crotonase"/>
    <property type="match status" value="1"/>
</dbReference>
<dbReference type="Pfam" id="PF00378">
    <property type="entry name" value="ECH_1"/>
    <property type="match status" value="1"/>
</dbReference>
<dbReference type="NCBIfam" id="NF005595">
    <property type="entry name" value="PRK07327.1"/>
    <property type="match status" value="1"/>
</dbReference>
<protein>
    <submittedName>
        <fullName evidence="3">Enoyl-CoA hydratase</fullName>
    </submittedName>
</protein>
<dbReference type="InterPro" id="IPR029045">
    <property type="entry name" value="ClpP/crotonase-like_dom_sf"/>
</dbReference>
<name>A0A543IEV8_9ACTN</name>
<dbReference type="Proteomes" id="UP000316706">
    <property type="component" value="Unassembled WGS sequence"/>
</dbReference>